<evidence type="ECO:0000313" key="2">
    <source>
        <dbReference type="Proteomes" id="UP001469553"/>
    </source>
</evidence>
<dbReference type="Proteomes" id="UP001469553">
    <property type="component" value="Unassembled WGS sequence"/>
</dbReference>
<accession>A0ABV0XQP3</accession>
<proteinExistence type="predicted"/>
<gene>
    <name evidence="1" type="ORF">AMECASPLE_015107</name>
</gene>
<organism evidence="1 2">
    <name type="scientific">Ameca splendens</name>
    <dbReference type="NCBI Taxonomy" id="208324"/>
    <lineage>
        <taxon>Eukaryota</taxon>
        <taxon>Metazoa</taxon>
        <taxon>Chordata</taxon>
        <taxon>Craniata</taxon>
        <taxon>Vertebrata</taxon>
        <taxon>Euteleostomi</taxon>
        <taxon>Actinopterygii</taxon>
        <taxon>Neopterygii</taxon>
        <taxon>Teleostei</taxon>
        <taxon>Neoteleostei</taxon>
        <taxon>Acanthomorphata</taxon>
        <taxon>Ovalentaria</taxon>
        <taxon>Atherinomorphae</taxon>
        <taxon>Cyprinodontiformes</taxon>
        <taxon>Goodeidae</taxon>
        <taxon>Ameca</taxon>
    </lineage>
</organism>
<comment type="caution">
    <text evidence="1">The sequence shown here is derived from an EMBL/GenBank/DDBJ whole genome shotgun (WGS) entry which is preliminary data.</text>
</comment>
<sequence length="104" mass="11707">MHYFVLINHIKCIKHIIVCSCNVTKLEEVLRSSNTVAEHNVFPIISDLLQLFSSGTVQLTTTSRAEFGNFDVKTVIQEMKRGKRMVGTLMQKPFLPSLKSASLP</sequence>
<protein>
    <submittedName>
        <fullName evidence="1">Uncharacterized protein</fullName>
    </submittedName>
</protein>
<evidence type="ECO:0000313" key="1">
    <source>
        <dbReference type="EMBL" id="MEQ2283780.1"/>
    </source>
</evidence>
<keyword evidence="2" id="KW-1185">Reference proteome</keyword>
<dbReference type="EMBL" id="JAHRIP010010454">
    <property type="protein sequence ID" value="MEQ2283780.1"/>
    <property type="molecule type" value="Genomic_DNA"/>
</dbReference>
<reference evidence="1 2" key="1">
    <citation type="submission" date="2021-06" db="EMBL/GenBank/DDBJ databases">
        <authorList>
            <person name="Palmer J.M."/>
        </authorList>
    </citation>
    <scope>NUCLEOTIDE SEQUENCE [LARGE SCALE GENOMIC DNA]</scope>
    <source>
        <strain evidence="1 2">AS_MEX2019</strain>
        <tissue evidence="1">Muscle</tissue>
    </source>
</reference>
<name>A0ABV0XQP3_9TELE</name>